<protein>
    <recommendedName>
        <fullName evidence="3">Glycosyltransferase 2-like domain-containing protein</fullName>
    </recommendedName>
</protein>
<dbReference type="EMBL" id="CP016786">
    <property type="protein sequence ID" value="ASW43549.1"/>
    <property type="molecule type" value="Genomic_DNA"/>
</dbReference>
<dbReference type="Proteomes" id="UP000264883">
    <property type="component" value="Chromosome"/>
</dbReference>
<organism evidence="4 5">
    <name type="scientific">Clostridium isatidis</name>
    <dbReference type="NCBI Taxonomy" id="182773"/>
    <lineage>
        <taxon>Bacteria</taxon>
        <taxon>Bacillati</taxon>
        <taxon>Bacillota</taxon>
        <taxon>Clostridia</taxon>
        <taxon>Eubacteriales</taxon>
        <taxon>Clostridiaceae</taxon>
        <taxon>Clostridium</taxon>
    </lineage>
</organism>
<dbReference type="SUPFAM" id="SSF53448">
    <property type="entry name" value="Nucleotide-diphospho-sugar transferases"/>
    <property type="match status" value="1"/>
</dbReference>
<keyword evidence="1" id="KW-0328">Glycosyltransferase</keyword>
<evidence type="ECO:0000313" key="4">
    <source>
        <dbReference type="EMBL" id="ASW43549.1"/>
    </source>
</evidence>
<sequence length="322" mass="37340">MKKDILLSIVVPVYNVEKYLDECLKSIINNYQEGVEVILVDDGSKDSSPLICDKYEKEYEYIMVLHKENGGLSSARNAGIRKANGKYIWFVDSDDYIKDGSIKEIINASLKDTDLVMVSHCNIYPNGEVINDYLEEPKENEKEPYVYFYNKGSASYAATRFIAKKRLIEENSLFFTEGIYHEDEDWSPRVLCSAKNFAVVKESVYCYRVGNPKSIMGMLNPKKVYDKIFVSKNLYNKIRRDNAQGIMRSFLQYRVEHNYVTALNELEAYSGEENKKMTKELKDNLYLLEDINSNRAKLVRNVVKLIGIKNTSKLLRLRNRIK</sequence>
<dbReference type="PANTHER" id="PTHR22916:SF51">
    <property type="entry name" value="GLYCOSYLTRANSFERASE EPSH-RELATED"/>
    <property type="match status" value="1"/>
</dbReference>
<dbReference type="InterPro" id="IPR029044">
    <property type="entry name" value="Nucleotide-diphossugar_trans"/>
</dbReference>
<dbReference type="PANTHER" id="PTHR22916">
    <property type="entry name" value="GLYCOSYLTRANSFERASE"/>
    <property type="match status" value="1"/>
</dbReference>
<evidence type="ECO:0000313" key="5">
    <source>
        <dbReference type="Proteomes" id="UP000264883"/>
    </source>
</evidence>
<dbReference type="GO" id="GO:0016757">
    <property type="term" value="F:glycosyltransferase activity"/>
    <property type="evidence" value="ECO:0007669"/>
    <property type="project" value="UniProtKB-KW"/>
</dbReference>
<accession>A0A343JDE1</accession>
<dbReference type="Gene3D" id="3.90.550.10">
    <property type="entry name" value="Spore Coat Polysaccharide Biosynthesis Protein SpsA, Chain A"/>
    <property type="match status" value="1"/>
</dbReference>
<dbReference type="AlphaFoldDB" id="A0A343JDE1"/>
<evidence type="ECO:0000259" key="3">
    <source>
        <dbReference type="Pfam" id="PF00535"/>
    </source>
</evidence>
<dbReference type="RefSeq" id="WP_119865683.1">
    <property type="nucleotide sequence ID" value="NZ_CP016786.1"/>
</dbReference>
<name>A0A343JDE1_9CLOT</name>
<evidence type="ECO:0000256" key="1">
    <source>
        <dbReference type="ARBA" id="ARBA00022676"/>
    </source>
</evidence>
<dbReference type="CDD" id="cd00761">
    <property type="entry name" value="Glyco_tranf_GTA_type"/>
    <property type="match status" value="1"/>
</dbReference>
<feature type="domain" description="Glycosyltransferase 2-like" evidence="3">
    <location>
        <begin position="8"/>
        <end position="133"/>
    </location>
</feature>
<reference evidence="4 5" key="1">
    <citation type="submission" date="2016-08" db="EMBL/GenBank/DDBJ databases">
        <title>Complete Genome Sequence Of The Indigo Reducing Clostridium isatidis DSM15098.</title>
        <authorList>
            <person name="Little G.T."/>
            <person name="Minton N.P."/>
        </authorList>
    </citation>
    <scope>NUCLEOTIDE SEQUENCE [LARGE SCALE GENOMIC DNA]</scope>
    <source>
        <strain evidence="4 5">DSM 15098</strain>
    </source>
</reference>
<keyword evidence="5" id="KW-1185">Reference proteome</keyword>
<dbReference type="InterPro" id="IPR001173">
    <property type="entry name" value="Glyco_trans_2-like"/>
</dbReference>
<gene>
    <name evidence="4" type="ORF">BEN51_08655</name>
</gene>
<keyword evidence="2" id="KW-0808">Transferase</keyword>
<evidence type="ECO:0000256" key="2">
    <source>
        <dbReference type="ARBA" id="ARBA00022679"/>
    </source>
</evidence>
<dbReference type="KEGG" id="cia:BEN51_08655"/>
<dbReference type="Pfam" id="PF00535">
    <property type="entry name" value="Glycos_transf_2"/>
    <property type="match status" value="1"/>
</dbReference>
<dbReference type="OrthoDB" id="9807674at2"/>
<proteinExistence type="predicted"/>